<accession>A0A7H0EYU8</accession>
<evidence type="ECO:0000313" key="3">
    <source>
        <dbReference type="Proteomes" id="UP000516013"/>
    </source>
</evidence>
<keyword evidence="2" id="KW-0808">Transferase</keyword>
<dbReference type="GO" id="GO:0004674">
    <property type="term" value="F:protein serine/threonine kinase activity"/>
    <property type="evidence" value="ECO:0007669"/>
    <property type="project" value="UniProtKB-KW"/>
</dbReference>
<evidence type="ECO:0000256" key="1">
    <source>
        <dbReference type="SAM" id="Phobius"/>
    </source>
</evidence>
<sequence length="380" mass="43163">MSLCINPVCPQPDHPDNDKNYFCQSCGSPLELLGTYRVVRLLSDHTGFSKVYEVYQQDILKILKVLKQQVSNDDEAKKVFEQEMSDLGQLERNDMAPEYFTHQTSTGMTIHCMVVEKNVMSGLNTQIVTKTTTEQNLGQNSEKPLAKLPLVALLWALLCSLFLLWLVAFTNRDNRFVVFPSDYGQLPIKKGEVDYFAYEEGQDSQGRVAEFNIAVLSVEYKWQLGSTYQIKYNNEIINLESLKSRLQEEGIQTIMEDPSEIISVGTASCEGDIKAEQSRALERSKQIQLLVKKLFSDSLSVKGYRLLNLGQFQRKDCQSDQDLTAYQRSIIIIGVKKQDEGVILDEALRDRLEKKPFADFKLEDYSLGGVDSFKTISSNL</sequence>
<keyword evidence="1" id="KW-0472">Membrane</keyword>
<organism evidence="2 3">
    <name type="scientific">Cylindrospermopsis curvispora GIHE-G1</name>
    <dbReference type="NCBI Taxonomy" id="2666332"/>
    <lineage>
        <taxon>Bacteria</taxon>
        <taxon>Bacillati</taxon>
        <taxon>Cyanobacteriota</taxon>
        <taxon>Cyanophyceae</taxon>
        <taxon>Nostocales</taxon>
        <taxon>Aphanizomenonaceae</taxon>
        <taxon>Cylindrospermopsis</taxon>
    </lineage>
</organism>
<feature type="transmembrane region" description="Helical" evidence="1">
    <location>
        <begin position="148"/>
        <end position="168"/>
    </location>
</feature>
<evidence type="ECO:0000313" key="2">
    <source>
        <dbReference type="EMBL" id="QNP28964.1"/>
    </source>
</evidence>
<name>A0A7H0EYU8_9CYAN</name>
<dbReference type="NCBIfam" id="NF045510">
    <property type="entry name" value="4Cys_prefix_kin"/>
    <property type="match status" value="1"/>
</dbReference>
<dbReference type="KEGG" id="ccur:IAR63_14040"/>
<keyword evidence="1" id="KW-1133">Transmembrane helix</keyword>
<dbReference type="Proteomes" id="UP000516013">
    <property type="component" value="Chromosome"/>
</dbReference>
<reference evidence="2 3" key="1">
    <citation type="submission" date="2020-08" db="EMBL/GenBank/DDBJ databases">
        <title>Complete genome sequence of Raphidiopsis curvispora isolated from drinking water reservoir in South Korea.</title>
        <authorList>
            <person name="Jeong J."/>
        </authorList>
    </citation>
    <scope>NUCLEOTIDE SEQUENCE [LARGE SCALE GENOMIC DNA]</scope>
    <source>
        <strain evidence="2 3">GIHE-G1</strain>
    </source>
</reference>
<protein>
    <submittedName>
        <fullName evidence="2">Serine/threonine protein kinase</fullName>
    </submittedName>
</protein>
<dbReference type="EMBL" id="CP060822">
    <property type="protein sequence ID" value="QNP28964.1"/>
    <property type="molecule type" value="Genomic_DNA"/>
</dbReference>
<keyword evidence="2" id="KW-0723">Serine/threonine-protein kinase</keyword>
<gene>
    <name evidence="2" type="ORF">IAR63_14040</name>
</gene>
<dbReference type="AlphaFoldDB" id="A0A7H0EYU8"/>
<dbReference type="RefSeq" id="WP_096544961.1">
    <property type="nucleotide sequence ID" value="NZ_CP060822.1"/>
</dbReference>
<keyword evidence="2" id="KW-0418">Kinase</keyword>
<proteinExistence type="predicted"/>
<keyword evidence="3" id="KW-1185">Reference proteome</keyword>
<keyword evidence="1" id="KW-0812">Transmembrane</keyword>